<sequence>MAPILDPSARRHASPATEVAHTAEEYRRLAGLFPRPVAVLGTTRRGLRQAITVDSFLDVSYDPPTMAVSVYSGSRMAETLESAETCALSILTAEQKGIAQWLGEPGQPLRGLLDSVDTLDAPSGSPVISGCAAWFDLRIVQRLTAATHDLLVGEVTAMGPQSAPPVPPLVHWADDYHRPAPR</sequence>
<dbReference type="EMBL" id="BAAAPZ010000001">
    <property type="protein sequence ID" value="GAA2087362.1"/>
    <property type="molecule type" value="Genomic_DNA"/>
</dbReference>
<organism evidence="3 4">
    <name type="scientific">Brevibacterium salitolerans</name>
    <dbReference type="NCBI Taxonomy" id="1403566"/>
    <lineage>
        <taxon>Bacteria</taxon>
        <taxon>Bacillati</taxon>
        <taxon>Actinomycetota</taxon>
        <taxon>Actinomycetes</taxon>
        <taxon>Micrococcales</taxon>
        <taxon>Brevibacteriaceae</taxon>
        <taxon>Brevibacterium</taxon>
    </lineage>
</organism>
<protein>
    <recommendedName>
        <fullName evidence="2">Flavin reductase like domain-containing protein</fullName>
    </recommendedName>
</protein>
<dbReference type="SMART" id="SM00903">
    <property type="entry name" value="Flavin_Reduct"/>
    <property type="match status" value="1"/>
</dbReference>
<dbReference type="InterPro" id="IPR002563">
    <property type="entry name" value="Flavin_Rdtase-like_dom"/>
</dbReference>
<dbReference type="Pfam" id="PF01613">
    <property type="entry name" value="Flavin_Reduct"/>
    <property type="match status" value="1"/>
</dbReference>
<evidence type="ECO:0000256" key="1">
    <source>
        <dbReference type="ARBA" id="ARBA00023002"/>
    </source>
</evidence>
<dbReference type="InterPro" id="IPR050268">
    <property type="entry name" value="NADH-dep_flavin_reductase"/>
</dbReference>
<dbReference type="InterPro" id="IPR012349">
    <property type="entry name" value="Split_barrel_FMN-bd"/>
</dbReference>
<evidence type="ECO:0000313" key="4">
    <source>
        <dbReference type="Proteomes" id="UP001500984"/>
    </source>
</evidence>
<keyword evidence="4" id="KW-1185">Reference proteome</keyword>
<gene>
    <name evidence="3" type="ORF">GCM10009823_01770</name>
</gene>
<dbReference type="Gene3D" id="2.30.110.10">
    <property type="entry name" value="Electron Transport, Fmn-binding Protein, Chain A"/>
    <property type="match status" value="1"/>
</dbReference>
<evidence type="ECO:0000259" key="2">
    <source>
        <dbReference type="SMART" id="SM00903"/>
    </source>
</evidence>
<name>A0ABN2WC82_9MICO</name>
<feature type="domain" description="Flavin reductase like" evidence="2">
    <location>
        <begin position="30"/>
        <end position="178"/>
    </location>
</feature>
<accession>A0ABN2WC82</accession>
<dbReference type="Proteomes" id="UP001500984">
    <property type="component" value="Unassembled WGS sequence"/>
</dbReference>
<dbReference type="SUPFAM" id="SSF50475">
    <property type="entry name" value="FMN-binding split barrel"/>
    <property type="match status" value="1"/>
</dbReference>
<keyword evidence="1" id="KW-0560">Oxidoreductase</keyword>
<dbReference type="RefSeq" id="WP_344334433.1">
    <property type="nucleotide sequence ID" value="NZ_BAAAPZ010000001.1"/>
</dbReference>
<dbReference type="PANTHER" id="PTHR30466">
    <property type="entry name" value="FLAVIN REDUCTASE"/>
    <property type="match status" value="1"/>
</dbReference>
<dbReference type="PANTHER" id="PTHR30466:SF1">
    <property type="entry name" value="FMN REDUCTASE (NADH) RUTF"/>
    <property type="match status" value="1"/>
</dbReference>
<comment type="caution">
    <text evidence="3">The sequence shown here is derived from an EMBL/GenBank/DDBJ whole genome shotgun (WGS) entry which is preliminary data.</text>
</comment>
<evidence type="ECO:0000313" key="3">
    <source>
        <dbReference type="EMBL" id="GAA2087362.1"/>
    </source>
</evidence>
<reference evidence="3 4" key="1">
    <citation type="journal article" date="2019" name="Int. J. Syst. Evol. Microbiol.">
        <title>The Global Catalogue of Microorganisms (GCM) 10K type strain sequencing project: providing services to taxonomists for standard genome sequencing and annotation.</title>
        <authorList>
            <consortium name="The Broad Institute Genomics Platform"/>
            <consortium name="The Broad Institute Genome Sequencing Center for Infectious Disease"/>
            <person name="Wu L."/>
            <person name="Ma J."/>
        </authorList>
    </citation>
    <scope>NUCLEOTIDE SEQUENCE [LARGE SCALE GENOMIC DNA]</scope>
    <source>
        <strain evidence="3 4">JCM 15900</strain>
    </source>
</reference>
<proteinExistence type="predicted"/>